<evidence type="ECO:0000256" key="2">
    <source>
        <dbReference type="ARBA" id="ARBA00023125"/>
    </source>
</evidence>
<dbReference type="SMART" id="SM00862">
    <property type="entry name" value="Trans_reg_C"/>
    <property type="match status" value="1"/>
</dbReference>
<dbReference type="InterPro" id="IPR001867">
    <property type="entry name" value="OmpR/PhoB-type_DNA-bd"/>
</dbReference>
<dbReference type="SUPFAM" id="SSF48452">
    <property type="entry name" value="TPR-like"/>
    <property type="match status" value="1"/>
</dbReference>
<proteinExistence type="inferred from homology"/>
<dbReference type="RefSeq" id="WP_340340955.1">
    <property type="nucleotide sequence ID" value="NZ_JBBKZT010000002.1"/>
</dbReference>
<evidence type="ECO:0000259" key="4">
    <source>
        <dbReference type="SMART" id="SM01043"/>
    </source>
</evidence>
<dbReference type="InterPro" id="IPR005158">
    <property type="entry name" value="BTAD"/>
</dbReference>
<dbReference type="Gene3D" id="1.25.40.10">
    <property type="entry name" value="Tetratricopeptide repeat domain"/>
    <property type="match status" value="1"/>
</dbReference>
<evidence type="ECO:0000259" key="3">
    <source>
        <dbReference type="SMART" id="SM00862"/>
    </source>
</evidence>
<dbReference type="Proteomes" id="UP001385892">
    <property type="component" value="Unassembled WGS sequence"/>
</dbReference>
<evidence type="ECO:0000313" key="6">
    <source>
        <dbReference type="Proteomes" id="UP001385892"/>
    </source>
</evidence>
<dbReference type="InterPro" id="IPR016032">
    <property type="entry name" value="Sig_transdc_resp-reg_C-effctor"/>
</dbReference>
<dbReference type="SUPFAM" id="SSF46894">
    <property type="entry name" value="C-terminal effector domain of the bipartite response regulators"/>
    <property type="match status" value="1"/>
</dbReference>
<dbReference type="InterPro" id="IPR011990">
    <property type="entry name" value="TPR-like_helical_dom_sf"/>
</dbReference>
<gene>
    <name evidence="5" type="ORF">WKW82_03955</name>
</gene>
<comment type="caution">
    <text evidence="5">The sequence shown here is derived from an EMBL/GenBank/DDBJ whole genome shotgun (WGS) entry which is preliminary data.</text>
</comment>
<protein>
    <submittedName>
        <fullName evidence="5">Transcriptional regulator</fullName>
    </submittedName>
</protein>
<feature type="domain" description="Bacterial transcriptional activator" evidence="4">
    <location>
        <begin position="103"/>
        <end position="234"/>
    </location>
</feature>
<dbReference type="Gene3D" id="1.10.10.10">
    <property type="entry name" value="Winged helix-like DNA-binding domain superfamily/Winged helix DNA-binding domain"/>
    <property type="match status" value="1"/>
</dbReference>
<evidence type="ECO:0000256" key="1">
    <source>
        <dbReference type="ARBA" id="ARBA00005820"/>
    </source>
</evidence>
<organism evidence="5 6">
    <name type="scientific">Variovorax rhizosphaerae</name>
    <dbReference type="NCBI Taxonomy" id="1836200"/>
    <lineage>
        <taxon>Bacteria</taxon>
        <taxon>Pseudomonadati</taxon>
        <taxon>Pseudomonadota</taxon>
        <taxon>Betaproteobacteria</taxon>
        <taxon>Burkholderiales</taxon>
        <taxon>Comamonadaceae</taxon>
        <taxon>Variovorax</taxon>
    </lineage>
</organism>
<reference evidence="5 6" key="1">
    <citation type="submission" date="2024-03" db="EMBL/GenBank/DDBJ databases">
        <title>Novel species of the genus Variovorax.</title>
        <authorList>
            <person name="Liu Q."/>
            <person name="Xin Y.-H."/>
        </authorList>
    </citation>
    <scope>NUCLEOTIDE SEQUENCE [LARGE SCALE GENOMIC DNA]</scope>
    <source>
        <strain evidence="5 6">KACC 18900</strain>
    </source>
</reference>
<dbReference type="InterPro" id="IPR051677">
    <property type="entry name" value="AfsR-DnrI-RedD_regulator"/>
</dbReference>
<dbReference type="EMBL" id="JBBKZT010000002">
    <property type="protein sequence ID" value="MEJ8845785.1"/>
    <property type="molecule type" value="Genomic_DNA"/>
</dbReference>
<dbReference type="PANTHER" id="PTHR35807">
    <property type="entry name" value="TRANSCRIPTIONAL REGULATOR REDD-RELATED"/>
    <property type="match status" value="1"/>
</dbReference>
<comment type="similarity">
    <text evidence="1">Belongs to the AfsR/DnrI/RedD regulatory family.</text>
</comment>
<feature type="domain" description="OmpR/PhoB-type" evidence="3">
    <location>
        <begin position="23"/>
        <end position="96"/>
    </location>
</feature>
<keyword evidence="6" id="KW-1185">Reference proteome</keyword>
<sequence length="668" mass="73128">MQTDRIPVLTLQLFGPLAVHRAGAPLALPASRKVRALLAYLALARRDTSRSHLCELLWDVPGDPRGELRWCLSKLRAVLDEPGRTRVVTNGDGVSLDLADCSVDALQVTEALQQGVAALPADRLQALSALFGTRDLLEGLDLPHSPVFTGWLVAQRRHFRAAHAAVLEHWVRALPLASDTATAALERWLAIAPFDRHAHEHLLEALARRGRLREGEEHLAETARQYEAEGLDWIPIGRAWQAAKARHAVGSPASSVAAATHPDAAPQEAPAVARRASLAITPFVDQAPGATLRGGLGDGMTHDIITRLSKLRSMFVIAEGTMFALADRRVASEDAGRRLDADYVASGWLRRGPGARLGVSVQLTATRSAQVVWAQEFEGRLDDTFAVLDEIGNRIVTAIASQIEMAERNRAILKNPSSLDAWEAHHRGLWHMVRFNREDNEQARHFFQSAVRLDPTFARPHAGLSFTHFQDAFLDWRERGPAIEEAYRAAAEGVMADELDPASHWALGRAMWLKDRQGEALGELQTAIELSPNFALGHYTLAFVHSQSGDPHAAIGESDHARALSPLDPLLFAMLASRALALVRLGRHEEAADWAVKAAARPNAHVHIRAIAMFCLALAGRMPEARALAAAIHRTHAAYGIEDFLRAFKFDAQAELLLRKAARLVASH</sequence>
<dbReference type="InterPro" id="IPR036388">
    <property type="entry name" value="WH-like_DNA-bd_sf"/>
</dbReference>
<evidence type="ECO:0000313" key="5">
    <source>
        <dbReference type="EMBL" id="MEJ8845785.1"/>
    </source>
</evidence>
<keyword evidence="2" id="KW-0238">DNA-binding</keyword>
<dbReference type="SMART" id="SM01043">
    <property type="entry name" value="BTAD"/>
    <property type="match status" value="1"/>
</dbReference>
<name>A0ABU8WE60_9BURK</name>
<accession>A0ABU8WE60</accession>